<gene>
    <name evidence="1" type="ORF">EBAPG3_008805</name>
</gene>
<dbReference type="OrthoDB" id="8911471at2"/>
<dbReference type="RefSeq" id="WP_004178516.1">
    <property type="nucleotide sequence ID" value="NZ_CP021106.3"/>
</dbReference>
<reference evidence="1 2" key="1">
    <citation type="journal article" date="2015" name="Int. J. Syst. Evol. Microbiol.">
        <title>Nitrosospira lacus sp. nov., a psychrotolerant, ammonia-oxidizing bacterium from sandy lake sediment.</title>
        <authorList>
            <person name="Urakawa H."/>
            <person name="Garcia J.C."/>
            <person name="Nielsen J.L."/>
            <person name="Le V.Q."/>
            <person name="Kozlowski J.A."/>
            <person name="Stein L.Y."/>
            <person name="Lim C.K."/>
            <person name="Pommerening-Roser A."/>
            <person name="Martens-Habbena W."/>
            <person name="Stahl D.A."/>
            <person name="Klotz M.G."/>
        </authorList>
    </citation>
    <scope>NUCLEOTIDE SEQUENCE [LARGE SCALE GENOMIC DNA]</scope>
    <source>
        <strain evidence="1 2">APG3</strain>
    </source>
</reference>
<dbReference type="KEGG" id="nlc:EBAPG3_008805"/>
<evidence type="ECO:0000313" key="1">
    <source>
        <dbReference type="EMBL" id="ARO87857.1"/>
    </source>
</evidence>
<protein>
    <recommendedName>
        <fullName evidence="3">DUF4198 domain-containing protein</fullName>
    </recommendedName>
</protein>
<keyword evidence="2" id="KW-1185">Reference proteome</keyword>
<dbReference type="AlphaFoldDB" id="A0A1W6SPY6"/>
<dbReference type="Proteomes" id="UP000012179">
    <property type="component" value="Chromosome"/>
</dbReference>
<accession>A0A1W6SPY6</accession>
<dbReference type="SUPFAM" id="SSF49478">
    <property type="entry name" value="Cna protein B-type domain"/>
    <property type="match status" value="1"/>
</dbReference>
<evidence type="ECO:0000313" key="2">
    <source>
        <dbReference type="Proteomes" id="UP000012179"/>
    </source>
</evidence>
<name>A0A1W6SPY6_9PROT</name>
<organism evidence="1 2">
    <name type="scientific">Nitrosospira lacus</name>
    <dbReference type="NCBI Taxonomy" id="1288494"/>
    <lineage>
        <taxon>Bacteria</taxon>
        <taxon>Pseudomonadati</taxon>
        <taxon>Pseudomonadota</taxon>
        <taxon>Betaproteobacteria</taxon>
        <taxon>Nitrosomonadales</taxon>
        <taxon>Nitrosomonadaceae</taxon>
        <taxon>Nitrosospira</taxon>
    </lineage>
</organism>
<dbReference type="eggNOG" id="COG5266">
    <property type="taxonomic scope" value="Bacteria"/>
</dbReference>
<dbReference type="EMBL" id="CP021106">
    <property type="protein sequence ID" value="ARO87857.1"/>
    <property type="molecule type" value="Genomic_DNA"/>
</dbReference>
<evidence type="ECO:0008006" key="3">
    <source>
        <dbReference type="Google" id="ProtNLM"/>
    </source>
</evidence>
<sequence>MSKILLPLIRVSFVMAVLFSALPATAHYIWIERDEMNHARLYFGEYQDQEREISGGRLDEIKGPQAWLLDANGKRQALKVIRRADHFELGMTPSPVSPLIAEEVGYEVKDWTRHGIGIVKPMFYTRFSPLLPRSAPRPELVLDILPENGTPDAFIVYFRNAPLAKAKLMIYAPNFWMQERHTDENGRVNITTPWPGQYVLEVIHLERHPGEFQGQKFEAFRHRATLNFNMPAGTSR</sequence>
<proteinExistence type="predicted"/>